<dbReference type="HOGENOM" id="CLU_1276586_0_0_9"/>
<gene>
    <name evidence="2" type="ordered locus">KNP414_05496</name>
</gene>
<dbReference type="Proteomes" id="UP000006620">
    <property type="component" value="Chromosome"/>
</dbReference>
<feature type="transmembrane region" description="Helical" evidence="1">
    <location>
        <begin position="130"/>
        <end position="153"/>
    </location>
</feature>
<keyword evidence="1" id="KW-1133">Transmembrane helix</keyword>
<accession>F8FIB7</accession>
<reference evidence="2 3" key="2">
    <citation type="journal article" date="2013" name="Genome Announc.">
        <title>Genome Sequence of Growth-Improving Paenibacillus mucilaginosus Strain KNP414.</title>
        <authorList>
            <person name="Lu J.J."/>
            <person name="Wang J.F."/>
            <person name="Hu X.F."/>
        </authorList>
    </citation>
    <scope>NUCLEOTIDE SEQUENCE [LARGE SCALE GENOMIC DNA]</scope>
    <source>
        <strain evidence="2 3">KNP414</strain>
    </source>
</reference>
<dbReference type="EMBL" id="CP002869">
    <property type="protein sequence ID" value="AEI44020.1"/>
    <property type="molecule type" value="Genomic_DNA"/>
</dbReference>
<organism evidence="2 3">
    <name type="scientific">Paenibacillus mucilaginosus (strain KNP414)</name>
    <dbReference type="NCBI Taxonomy" id="1036673"/>
    <lineage>
        <taxon>Bacteria</taxon>
        <taxon>Bacillati</taxon>
        <taxon>Bacillota</taxon>
        <taxon>Bacilli</taxon>
        <taxon>Bacillales</taxon>
        <taxon>Paenibacillaceae</taxon>
        <taxon>Paenibacillus</taxon>
    </lineage>
</organism>
<protein>
    <submittedName>
        <fullName evidence="2">Uncharacterized protein</fullName>
    </submittedName>
</protein>
<proteinExistence type="predicted"/>
<sequence>MDNLPLAAFFFVTWIGIFMLALAFFRIKFHTYVKPMLITVGLMTPLSWALIQLMEIHEYFHMLNAPVEIGVATLCMHRLFKLSRTDSFMMVTLSYGIAVFMENVTSMIVNDYQMDRASIALASGIMHQEWFFAFLIFLMSYAMLSLRLGFTVVRRHVQPAMSKRFRIVLVLTFCSVWFSNIIVHFVGELLLLSTYLMFFIFGYLCIRLYRQELEED</sequence>
<dbReference type="AlphaFoldDB" id="F8FIB7"/>
<feature type="transmembrane region" description="Helical" evidence="1">
    <location>
        <begin position="6"/>
        <end position="25"/>
    </location>
</feature>
<dbReference type="PATRIC" id="fig|1036673.3.peg.5099"/>
<evidence type="ECO:0000313" key="2">
    <source>
        <dbReference type="EMBL" id="AEI44020.1"/>
    </source>
</evidence>
<keyword evidence="1" id="KW-0812">Transmembrane</keyword>
<dbReference type="RefSeq" id="WP_013919173.1">
    <property type="nucleotide sequence ID" value="NC_015690.1"/>
</dbReference>
<evidence type="ECO:0000313" key="3">
    <source>
        <dbReference type="Proteomes" id="UP000006620"/>
    </source>
</evidence>
<keyword evidence="1" id="KW-0472">Membrane</keyword>
<feature type="transmembrane region" description="Helical" evidence="1">
    <location>
        <begin position="165"/>
        <end position="183"/>
    </location>
</feature>
<evidence type="ECO:0000256" key="1">
    <source>
        <dbReference type="SAM" id="Phobius"/>
    </source>
</evidence>
<reference evidence="3" key="1">
    <citation type="submission" date="2011-06" db="EMBL/GenBank/DDBJ databases">
        <title>Complete genome sequence of Paenibacillus mucilaginosus KNP414.</title>
        <authorList>
            <person name="Wang J."/>
            <person name="Hu S."/>
            <person name="Hu X."/>
            <person name="Zhang B."/>
            <person name="Dong D."/>
            <person name="Zhang S."/>
            <person name="Zhao K."/>
            <person name="Wu D."/>
        </authorList>
    </citation>
    <scope>NUCLEOTIDE SEQUENCE [LARGE SCALE GENOMIC DNA]</scope>
    <source>
        <strain evidence="3">KNP414</strain>
    </source>
</reference>
<feature type="transmembrane region" description="Helical" evidence="1">
    <location>
        <begin position="88"/>
        <end position="110"/>
    </location>
</feature>
<name>F8FIB7_PAEMK</name>
<feature type="transmembrane region" description="Helical" evidence="1">
    <location>
        <begin position="189"/>
        <end position="209"/>
    </location>
</feature>
<dbReference type="KEGG" id="pms:KNP414_05496"/>